<keyword evidence="3" id="KW-0489">Methyltransferase</keyword>
<evidence type="ECO:0000259" key="6">
    <source>
        <dbReference type="Pfam" id="PF00303"/>
    </source>
</evidence>
<dbReference type="PANTHER" id="PTHR11548:SF2">
    <property type="entry name" value="THYMIDYLATE SYNTHASE"/>
    <property type="match status" value="1"/>
</dbReference>
<dbReference type="Proteomes" id="UP000694557">
    <property type="component" value="Unassembled WGS sequence"/>
</dbReference>
<evidence type="ECO:0000313" key="7">
    <source>
        <dbReference type="Ensembl" id="ENSOKIP00005048407.1"/>
    </source>
</evidence>
<keyword evidence="8" id="KW-1185">Reference proteome</keyword>
<dbReference type="InterPro" id="IPR036926">
    <property type="entry name" value="Thymidate_synth/dCMP_Mease_sf"/>
</dbReference>
<keyword evidence="5" id="KW-0732">Signal</keyword>
<proteinExistence type="predicted"/>
<keyword evidence="4" id="KW-0808">Transferase</keyword>
<dbReference type="Pfam" id="PF00303">
    <property type="entry name" value="Thymidylat_synt"/>
    <property type="match status" value="1"/>
</dbReference>
<evidence type="ECO:0000256" key="4">
    <source>
        <dbReference type="ARBA" id="ARBA00022679"/>
    </source>
</evidence>
<dbReference type="GO" id="GO:0032259">
    <property type="term" value="P:methylation"/>
    <property type="evidence" value="ECO:0007669"/>
    <property type="project" value="UniProtKB-KW"/>
</dbReference>
<dbReference type="GO" id="GO:0006231">
    <property type="term" value="P:dTMP biosynthetic process"/>
    <property type="evidence" value="ECO:0007669"/>
    <property type="project" value="TreeGrafter"/>
</dbReference>
<evidence type="ECO:0000256" key="2">
    <source>
        <dbReference type="ARBA" id="ARBA00015931"/>
    </source>
</evidence>
<dbReference type="GeneTree" id="ENSGT00390000014786"/>
<protein>
    <recommendedName>
        <fullName evidence="2">Thymidylate synthase</fullName>
    </recommendedName>
</protein>
<reference evidence="7" key="1">
    <citation type="submission" date="2025-08" db="UniProtKB">
        <authorList>
            <consortium name="Ensembl"/>
        </authorList>
    </citation>
    <scope>IDENTIFICATION</scope>
</reference>
<organism evidence="7 8">
    <name type="scientific">Oncorhynchus kisutch</name>
    <name type="common">Coho salmon</name>
    <name type="synonym">Salmo kisutch</name>
    <dbReference type="NCBI Taxonomy" id="8019"/>
    <lineage>
        <taxon>Eukaryota</taxon>
        <taxon>Metazoa</taxon>
        <taxon>Chordata</taxon>
        <taxon>Craniata</taxon>
        <taxon>Vertebrata</taxon>
        <taxon>Euteleostomi</taxon>
        <taxon>Actinopterygii</taxon>
        <taxon>Neopterygii</taxon>
        <taxon>Teleostei</taxon>
        <taxon>Protacanthopterygii</taxon>
        <taxon>Salmoniformes</taxon>
        <taxon>Salmonidae</taxon>
        <taxon>Salmoninae</taxon>
        <taxon>Oncorhynchus</taxon>
    </lineage>
</organism>
<comment type="pathway">
    <text evidence="1">Pyrimidine metabolism; dTTP biosynthesis.</text>
</comment>
<dbReference type="GO" id="GO:0004799">
    <property type="term" value="F:thymidylate synthase activity"/>
    <property type="evidence" value="ECO:0007669"/>
    <property type="project" value="TreeGrafter"/>
</dbReference>
<reference evidence="7" key="2">
    <citation type="submission" date="2025-09" db="UniProtKB">
        <authorList>
            <consortium name="Ensembl"/>
        </authorList>
    </citation>
    <scope>IDENTIFICATION</scope>
</reference>
<dbReference type="InterPro" id="IPR045097">
    <property type="entry name" value="Thymidate_synth/dCMP_Mease"/>
</dbReference>
<sequence length="85" mass="10097">LANLFIIPDQFPLLTPKIVLVLCVCMLQDSTNAKELRERDRDEGDLGPVYSFQWRHYGAEYRNMHDYDMYQSRRIIMCAWNLKGI</sequence>
<feature type="chain" id="PRO_5034345462" description="Thymidylate synthase" evidence="5">
    <location>
        <begin position="34"/>
        <end position="85"/>
    </location>
</feature>
<dbReference type="PANTHER" id="PTHR11548">
    <property type="entry name" value="THYMIDYLATE SYNTHASE 1"/>
    <property type="match status" value="1"/>
</dbReference>
<evidence type="ECO:0000256" key="1">
    <source>
        <dbReference type="ARBA" id="ARBA00004992"/>
    </source>
</evidence>
<dbReference type="AlphaFoldDB" id="A0A8C7GU33"/>
<dbReference type="GO" id="GO:0005829">
    <property type="term" value="C:cytosol"/>
    <property type="evidence" value="ECO:0007669"/>
    <property type="project" value="TreeGrafter"/>
</dbReference>
<dbReference type="SUPFAM" id="SSF55831">
    <property type="entry name" value="Thymidylate synthase/dCMP hydroxymethylase"/>
    <property type="match status" value="1"/>
</dbReference>
<name>A0A8C7GU33_ONCKI</name>
<dbReference type="GO" id="GO:0005739">
    <property type="term" value="C:mitochondrion"/>
    <property type="evidence" value="ECO:0007669"/>
    <property type="project" value="TreeGrafter"/>
</dbReference>
<evidence type="ECO:0000256" key="5">
    <source>
        <dbReference type="SAM" id="SignalP"/>
    </source>
</evidence>
<accession>A0A8C7GU33</accession>
<feature type="signal peptide" evidence="5">
    <location>
        <begin position="1"/>
        <end position="33"/>
    </location>
</feature>
<dbReference type="InterPro" id="IPR023451">
    <property type="entry name" value="Thymidate_synth/dCMP_Mease_dom"/>
</dbReference>
<evidence type="ECO:0000256" key="3">
    <source>
        <dbReference type="ARBA" id="ARBA00022603"/>
    </source>
</evidence>
<feature type="domain" description="Thymidylate synthase/dCMP hydroxymethylase" evidence="6">
    <location>
        <begin position="10"/>
        <end position="83"/>
    </location>
</feature>
<evidence type="ECO:0000313" key="8">
    <source>
        <dbReference type="Proteomes" id="UP000694557"/>
    </source>
</evidence>
<dbReference type="Gene3D" id="3.30.572.10">
    <property type="entry name" value="Thymidylate synthase/dCMP hydroxymethylase domain"/>
    <property type="match status" value="1"/>
</dbReference>
<dbReference type="Ensembl" id="ENSOKIT00005051030.1">
    <property type="protein sequence ID" value="ENSOKIP00005048407.1"/>
    <property type="gene ID" value="ENSOKIG00005020324.1"/>
</dbReference>